<feature type="compositionally biased region" description="Basic and acidic residues" evidence="1">
    <location>
        <begin position="66"/>
        <end position="81"/>
    </location>
</feature>
<feature type="region of interest" description="Disordered" evidence="1">
    <location>
        <begin position="1"/>
        <end position="81"/>
    </location>
</feature>
<organism evidence="2 3">
    <name type="scientific">Phodopus roborovskii</name>
    <name type="common">Roborovski's desert hamster</name>
    <name type="synonym">Cricetulus roborovskii</name>
    <dbReference type="NCBI Taxonomy" id="109678"/>
    <lineage>
        <taxon>Eukaryota</taxon>
        <taxon>Metazoa</taxon>
        <taxon>Chordata</taxon>
        <taxon>Craniata</taxon>
        <taxon>Vertebrata</taxon>
        <taxon>Euteleostomi</taxon>
        <taxon>Mammalia</taxon>
        <taxon>Eutheria</taxon>
        <taxon>Euarchontoglires</taxon>
        <taxon>Glires</taxon>
        <taxon>Rodentia</taxon>
        <taxon>Myomorpha</taxon>
        <taxon>Muroidea</taxon>
        <taxon>Cricetidae</taxon>
        <taxon>Cricetinae</taxon>
        <taxon>Phodopus</taxon>
    </lineage>
</organism>
<evidence type="ECO:0000313" key="3">
    <source>
        <dbReference type="Proteomes" id="UP001152836"/>
    </source>
</evidence>
<accession>A0AAV0A9T1</accession>
<protein>
    <submittedName>
        <fullName evidence="2">RGD1564712 protein</fullName>
    </submittedName>
</protein>
<dbReference type="AlphaFoldDB" id="A0AAV0A9T1"/>
<feature type="compositionally biased region" description="Basic residues" evidence="1">
    <location>
        <begin position="30"/>
        <end position="53"/>
    </location>
</feature>
<evidence type="ECO:0000313" key="2">
    <source>
        <dbReference type="EMBL" id="CAH7347008.1"/>
    </source>
</evidence>
<gene>
    <name evidence="2" type="primary">RGD1564712</name>
    <name evidence="2" type="ORF">PHOROB_LOCUS16201</name>
</gene>
<sequence length="81" mass="9139">MMETMTTFRAEQSMGGRASGIQYCNQVAEKKKKTKKQKPNKQKNPKNKNKQTTKRVPSAISAGVGVREENFQKRGLQDPLV</sequence>
<name>A0AAV0A9T1_PHORO</name>
<proteinExistence type="predicted"/>
<comment type="caution">
    <text evidence="2">The sequence shown here is derived from an EMBL/GenBank/DDBJ whole genome shotgun (WGS) entry which is preliminary data.</text>
</comment>
<dbReference type="EMBL" id="CALSGD010001609">
    <property type="protein sequence ID" value="CAH7347008.1"/>
    <property type="molecule type" value="Genomic_DNA"/>
</dbReference>
<reference evidence="2" key="1">
    <citation type="submission" date="2022-06" db="EMBL/GenBank/DDBJ databases">
        <authorList>
            <person name="Andreotti S."/>
            <person name="Wyler E."/>
        </authorList>
    </citation>
    <scope>NUCLEOTIDE SEQUENCE</scope>
</reference>
<evidence type="ECO:0000256" key="1">
    <source>
        <dbReference type="SAM" id="MobiDB-lite"/>
    </source>
</evidence>
<dbReference type="Proteomes" id="UP001152836">
    <property type="component" value="Unassembled WGS sequence"/>
</dbReference>
<keyword evidence="3" id="KW-1185">Reference proteome</keyword>
<feature type="compositionally biased region" description="Polar residues" evidence="1">
    <location>
        <begin position="1"/>
        <end position="10"/>
    </location>
</feature>